<keyword evidence="15" id="KW-0966">Cell projection</keyword>
<feature type="binding site" evidence="20">
    <location>
        <position position="357"/>
    </location>
    <ligand>
        <name>Na(+)</name>
        <dbReference type="ChEBI" id="CHEBI:29101"/>
        <label>1</label>
    </ligand>
</feature>
<dbReference type="PANTHER" id="PTHR11616:SF38">
    <property type="entry name" value="SODIUM-DEPENDENT DOPAMINE TRANSPORTER"/>
    <property type="match status" value="1"/>
</dbReference>
<dbReference type="PROSITE" id="PS00754">
    <property type="entry name" value="NA_NEUROTRAN_SYMP_2"/>
    <property type="match status" value="1"/>
</dbReference>
<evidence type="ECO:0000256" key="11">
    <source>
        <dbReference type="ARBA" id="ARBA00023053"/>
    </source>
</evidence>
<feature type="transmembrane region" description="Helical" evidence="23">
    <location>
        <begin position="101"/>
        <end position="122"/>
    </location>
</feature>
<feature type="binding site" evidence="20">
    <location>
        <position position="454"/>
    </location>
    <ligand>
        <name>Na(+)</name>
        <dbReference type="ChEBI" id="CHEBI:29101"/>
        <label>1</label>
    </ligand>
</feature>
<evidence type="ECO:0000256" key="22">
    <source>
        <dbReference type="RuleBase" id="RU003732"/>
    </source>
</evidence>
<dbReference type="EMBL" id="RWIC01000914">
    <property type="protein sequence ID" value="TKC39049.1"/>
    <property type="molecule type" value="Genomic_DNA"/>
</dbReference>
<dbReference type="GO" id="GO:0046872">
    <property type="term" value="F:metal ion binding"/>
    <property type="evidence" value="ECO:0007669"/>
    <property type="project" value="UniProtKB-KW"/>
</dbReference>
<reference evidence="25" key="1">
    <citation type="journal article" date="2019" name="IScience">
        <title>Narwhal Genome Reveals Long-Term Low Genetic Diversity despite Current Large Abundance Size.</title>
        <authorList>
            <person name="Westbury M.V."/>
            <person name="Petersen B."/>
            <person name="Garde E."/>
            <person name="Heide-Jorgensen M.P."/>
            <person name="Lorenzen E.D."/>
        </authorList>
    </citation>
    <scope>NUCLEOTIDE SEQUENCE [LARGE SCALE GENOMIC DNA]</scope>
</reference>
<comment type="similarity">
    <text evidence="3">Belongs to the sodium:neurotransmitter symporter (SNF) (TC 2.A.22) family. SLC6A3 subfamily.</text>
</comment>
<evidence type="ECO:0000256" key="15">
    <source>
        <dbReference type="ARBA" id="ARBA00023273"/>
    </source>
</evidence>
<dbReference type="GO" id="GO:0006865">
    <property type="term" value="P:amino acid transport"/>
    <property type="evidence" value="ECO:0007669"/>
    <property type="project" value="TreeGrafter"/>
</dbReference>
<evidence type="ECO:0000256" key="12">
    <source>
        <dbReference type="ARBA" id="ARBA00023136"/>
    </source>
</evidence>
<proteinExistence type="inferred from homology"/>
<comment type="subcellular location">
    <subcellularLocation>
        <location evidence="2">Cell membrane</location>
        <topology evidence="2">Multi-pass membrane protein</topology>
    </subcellularLocation>
    <subcellularLocation>
        <location evidence="1">Cell projection</location>
        <location evidence="1">Axon</location>
    </subcellularLocation>
</comment>
<feature type="transmembrane region" description="Helical" evidence="23">
    <location>
        <begin position="143"/>
        <end position="170"/>
    </location>
</feature>
<keyword evidence="13 21" id="KW-1015">Disulfide bond</keyword>
<feature type="transmembrane region" description="Helical" evidence="23">
    <location>
        <begin position="71"/>
        <end position="89"/>
    </location>
</feature>
<name>A0A4U1ER26_MONMO</name>
<dbReference type="InterPro" id="IPR037272">
    <property type="entry name" value="SNS_sf"/>
</dbReference>
<keyword evidence="6 22" id="KW-0812">Transmembrane</keyword>
<dbReference type="AlphaFoldDB" id="A0A4U1ER26"/>
<comment type="catalytic activity">
    <reaction evidence="19">
        <text>dopamine(out) + chloride(out) + 2 Na(+)(out) = dopamine(in) + chloride(in) + 2 Na(+)(in)</text>
        <dbReference type="Rhea" id="RHEA:70931"/>
        <dbReference type="ChEBI" id="CHEBI:17996"/>
        <dbReference type="ChEBI" id="CHEBI:29101"/>
        <dbReference type="ChEBI" id="CHEBI:59905"/>
    </reaction>
</comment>
<evidence type="ECO:0000256" key="2">
    <source>
        <dbReference type="ARBA" id="ARBA00004651"/>
    </source>
</evidence>
<keyword evidence="12 23" id="KW-0472">Membrane</keyword>
<evidence type="ECO:0000256" key="23">
    <source>
        <dbReference type="SAM" id="Phobius"/>
    </source>
</evidence>
<keyword evidence="9 22" id="KW-0769">Symport</keyword>
<keyword evidence="10 23" id="KW-1133">Transmembrane helix</keyword>
<evidence type="ECO:0000256" key="6">
    <source>
        <dbReference type="ARBA" id="ARBA00022692"/>
    </source>
</evidence>
<evidence type="ECO:0000256" key="10">
    <source>
        <dbReference type="ARBA" id="ARBA00022989"/>
    </source>
</evidence>
<evidence type="ECO:0000256" key="16">
    <source>
        <dbReference type="ARBA" id="ARBA00034288"/>
    </source>
</evidence>
<feature type="binding site" evidence="20">
    <location>
        <position position="389"/>
    </location>
    <ligand>
        <name>Na(+)</name>
        <dbReference type="ChEBI" id="CHEBI:29101"/>
        <label>1</label>
    </ligand>
</feature>
<dbReference type="PANTHER" id="PTHR11616">
    <property type="entry name" value="SODIUM/CHLORIDE DEPENDENT TRANSPORTER"/>
    <property type="match status" value="1"/>
</dbReference>
<comment type="catalytic activity">
    <reaction evidence="18">
        <text>dopamine(out) + chloride(out) + Na(+)(out) = dopamine(in) + chloride(in) + Na(+)(in)</text>
        <dbReference type="Rhea" id="RHEA:70919"/>
        <dbReference type="ChEBI" id="CHEBI:17996"/>
        <dbReference type="ChEBI" id="CHEBI:29101"/>
        <dbReference type="ChEBI" id="CHEBI:59905"/>
    </reaction>
</comment>
<evidence type="ECO:0000256" key="3">
    <source>
        <dbReference type="ARBA" id="ARBA00007836"/>
    </source>
</evidence>
<comment type="catalytic activity">
    <reaction evidence="16">
        <text>(R)-noradrenaline(out) + chloride(out) + Na(+)(out) = (R)-noradrenaline(in) + chloride(in) + Na(+)(in)</text>
        <dbReference type="Rhea" id="RHEA:70923"/>
        <dbReference type="ChEBI" id="CHEBI:17996"/>
        <dbReference type="ChEBI" id="CHEBI:29101"/>
        <dbReference type="ChEBI" id="CHEBI:72587"/>
    </reaction>
</comment>
<evidence type="ECO:0000256" key="13">
    <source>
        <dbReference type="ARBA" id="ARBA00023157"/>
    </source>
</evidence>
<evidence type="ECO:0000256" key="17">
    <source>
        <dbReference type="ARBA" id="ARBA00045868"/>
    </source>
</evidence>
<dbReference type="PROSITE" id="PS00610">
    <property type="entry name" value="NA_NEUROTRAN_SYMP_1"/>
    <property type="match status" value="1"/>
</dbReference>
<protein>
    <recommendedName>
        <fullName evidence="22">Transporter</fullName>
    </recommendedName>
</protein>
<feature type="non-terminal residue" evidence="24">
    <location>
        <position position="1"/>
    </location>
</feature>
<keyword evidence="7 20" id="KW-0479">Metal-binding</keyword>
<evidence type="ECO:0000256" key="4">
    <source>
        <dbReference type="ARBA" id="ARBA00022448"/>
    </source>
</evidence>
<accession>A0A4U1ER26</accession>
<evidence type="ECO:0000313" key="24">
    <source>
        <dbReference type="EMBL" id="TKC39049.1"/>
    </source>
</evidence>
<comment type="caution">
    <text evidence="24">The sequence shown here is derived from an EMBL/GenBank/DDBJ whole genome shotgun (WGS) entry which is preliminary data.</text>
</comment>
<feature type="binding site" evidence="20">
    <location>
        <position position="79"/>
    </location>
    <ligand>
        <name>Na(+)</name>
        <dbReference type="ChEBI" id="CHEBI:29101"/>
        <label>1</label>
    </ligand>
</feature>
<feature type="binding site" evidence="20">
    <location>
        <position position="458"/>
    </location>
    <ligand>
        <name>Na(+)</name>
        <dbReference type="ChEBI" id="CHEBI:29101"/>
        <label>1</label>
    </ligand>
</feature>
<keyword evidence="5" id="KW-1003">Cell membrane</keyword>
<evidence type="ECO:0000256" key="7">
    <source>
        <dbReference type="ARBA" id="ARBA00022723"/>
    </source>
</evidence>
<feature type="binding site" evidence="20">
    <location>
        <position position="84"/>
    </location>
    <ligand>
        <name>Na(+)</name>
        <dbReference type="ChEBI" id="CHEBI:29101"/>
        <label>1</label>
    </ligand>
</feature>
<feature type="binding site" evidence="20">
    <location>
        <position position="80"/>
    </location>
    <ligand>
        <name>Na(+)</name>
        <dbReference type="ChEBI" id="CHEBI:29101"/>
        <label>1</label>
    </ligand>
</feature>
<feature type="transmembrane region" description="Helical" evidence="23">
    <location>
        <begin position="383"/>
        <end position="408"/>
    </location>
</feature>
<evidence type="ECO:0000256" key="14">
    <source>
        <dbReference type="ARBA" id="ARBA00023180"/>
    </source>
</evidence>
<feature type="transmembrane region" description="Helical" evidence="23">
    <location>
        <begin position="428"/>
        <end position="454"/>
    </location>
</feature>
<feature type="transmembrane region" description="Helical" evidence="23">
    <location>
        <begin position="350"/>
        <end position="371"/>
    </location>
</feature>
<comment type="function">
    <text evidence="17">Mediates sodium- and chloride-dependent transport of dopamine. Also mediates sodium- and chloride-dependent transport of norepinephrine (also known as noradrenaline). Regulator of light-dependent retinal hyaloid vessel regression, downstream of OPN5 signaling.</text>
</comment>
<feature type="disulfide bond" evidence="21">
    <location>
        <begin position="182"/>
        <end position="191"/>
    </location>
</feature>
<keyword evidence="8" id="KW-0532">Neurotransmitter transport</keyword>
<dbReference type="GO" id="GO:0030424">
    <property type="term" value="C:axon"/>
    <property type="evidence" value="ECO:0007669"/>
    <property type="project" value="UniProtKB-SubCell"/>
</dbReference>
<feature type="binding site" evidence="20">
    <location>
        <position position="77"/>
    </location>
    <ligand>
        <name>Na(+)</name>
        <dbReference type="ChEBI" id="CHEBI:29101"/>
        <label>1</label>
    </ligand>
</feature>
<dbReference type="Proteomes" id="UP000308365">
    <property type="component" value="Unassembled WGS sequence"/>
</dbReference>
<evidence type="ECO:0000256" key="18">
    <source>
        <dbReference type="ARBA" id="ARBA00047758"/>
    </source>
</evidence>
<evidence type="ECO:0000256" key="9">
    <source>
        <dbReference type="ARBA" id="ARBA00022847"/>
    </source>
</evidence>
<dbReference type="SUPFAM" id="SSF161070">
    <property type="entry name" value="SNF-like"/>
    <property type="match status" value="2"/>
</dbReference>
<evidence type="ECO:0000256" key="5">
    <source>
        <dbReference type="ARBA" id="ARBA00022475"/>
    </source>
</evidence>
<feature type="transmembrane region" description="Helical" evidence="23">
    <location>
        <begin position="483"/>
        <end position="508"/>
    </location>
</feature>
<organism evidence="24 25">
    <name type="scientific">Monodon monoceros</name>
    <name type="common">Narwhal</name>
    <name type="synonym">Ceratodon monodon</name>
    <dbReference type="NCBI Taxonomy" id="40151"/>
    <lineage>
        <taxon>Eukaryota</taxon>
        <taxon>Metazoa</taxon>
        <taxon>Chordata</taxon>
        <taxon>Craniata</taxon>
        <taxon>Vertebrata</taxon>
        <taxon>Euteleostomi</taxon>
        <taxon>Mammalia</taxon>
        <taxon>Eutheria</taxon>
        <taxon>Laurasiatheria</taxon>
        <taxon>Artiodactyla</taxon>
        <taxon>Whippomorpha</taxon>
        <taxon>Cetacea</taxon>
        <taxon>Odontoceti</taxon>
        <taxon>Monodontidae</taxon>
        <taxon>Monodon</taxon>
    </lineage>
</organism>
<dbReference type="PRINTS" id="PR00176">
    <property type="entry name" value="NANEUSMPORT"/>
</dbReference>
<feature type="transmembrane region" description="Helical" evidence="23">
    <location>
        <begin position="592"/>
        <end position="614"/>
    </location>
</feature>
<gene>
    <name evidence="24" type="ORF">EI555_017328</name>
</gene>
<sequence>EAMSKSRCSVALMSSVVAAAKEANATGPKAVELVLVKEQNGVQLTNSTLLNPPQSPAQAQDRETWSKKADFLLSVIGFAVDLANVWRFPYLCYKNGGGAFLVPYLLFMVIAGMPLFYMELALGQFNREGAAGVWKICPILKGVGYTVILISLYIGFFYNVIIAWALHYLFSSFTTELPWTHCNHTWNSPRCSDARAPSSSPDPNDTFRTTPAAEYFERGVLHLHESQGIDDLGPPRWQLASCLVLVIVLLYFSLWKGVKTSGKVVWITATMPYVVLFALLLRGVTLPGAVDGIRAYLSVDFRRLCEASVSAPSARGPSPCGPWGSTSQAGDPKGCSRAAILTPPAVWIDAAVQICFSLGVGLGVLIAFSSYNKFTNNCYRDAIITTSVNSLTSFSSGFVVFSFLGYMAQKHSVPIGDVAKDGPGLIFVIYPEALATLPLSSVWAVVFFVMLLTLGIDSAMGGMESVITGLIDEFQLLHRHRELFTLVIVLATFLLSLFCVTNGGIYVFTLLDHFAAGTSILFGVLMEVIGVAWFYGVWQFSDDIKQMTGQRPSLYWRLCWKFISPCFLLFVVVVSIATFRPPHYGAYIFPEWANALGWTIAASSMSVVPIYAAYKFCSLPGSSREKLAYAITPEKEHERVDRGEVRQFTVSATLPAAGWGRRRPGWVTLLQPQSEVRGQDARVSCECCTAKPFQGVDTLTQKLCRGGGGGLLGQRTFPYAV</sequence>
<dbReference type="GO" id="GO:0005330">
    <property type="term" value="F:dopamine:sodium symporter activity"/>
    <property type="evidence" value="ECO:0007669"/>
    <property type="project" value="InterPro"/>
</dbReference>
<dbReference type="PRINTS" id="PR01202">
    <property type="entry name" value="DOPTRANSPORT"/>
</dbReference>
<feature type="transmembrane region" description="Helical" evidence="23">
    <location>
        <begin position="237"/>
        <end position="255"/>
    </location>
</feature>
<evidence type="ECO:0000256" key="21">
    <source>
        <dbReference type="PIRSR" id="PIRSR600175-2"/>
    </source>
</evidence>
<evidence type="ECO:0000256" key="20">
    <source>
        <dbReference type="PIRSR" id="PIRSR600175-1"/>
    </source>
</evidence>
<dbReference type="InterPro" id="IPR002436">
    <property type="entry name" value="Na/ntran_symport_dopamine"/>
</dbReference>
<dbReference type="InterPro" id="IPR000175">
    <property type="entry name" value="Na/ntran_symport"/>
</dbReference>
<evidence type="ECO:0000256" key="1">
    <source>
        <dbReference type="ARBA" id="ARBA00004489"/>
    </source>
</evidence>
<evidence type="ECO:0000313" key="25">
    <source>
        <dbReference type="Proteomes" id="UP000308365"/>
    </source>
</evidence>
<evidence type="ECO:0000256" key="19">
    <source>
        <dbReference type="ARBA" id="ARBA00047773"/>
    </source>
</evidence>
<dbReference type="GO" id="GO:0006836">
    <property type="term" value="P:neurotransmitter transport"/>
    <property type="evidence" value="ECO:0007669"/>
    <property type="project" value="UniProtKB-KW"/>
</dbReference>
<dbReference type="GO" id="GO:0005886">
    <property type="term" value="C:plasma membrane"/>
    <property type="evidence" value="ECO:0007669"/>
    <property type="project" value="UniProtKB-SubCell"/>
</dbReference>
<dbReference type="Pfam" id="PF00209">
    <property type="entry name" value="SNF"/>
    <property type="match status" value="2"/>
</dbReference>
<feature type="binding site" evidence="20">
    <location>
        <position position="457"/>
    </location>
    <ligand>
        <name>Na(+)</name>
        <dbReference type="ChEBI" id="CHEBI:29101"/>
        <label>1</label>
    </ligand>
</feature>
<feature type="transmembrane region" description="Helical" evidence="23">
    <location>
        <begin position="264"/>
        <end position="281"/>
    </location>
</feature>
<feature type="transmembrane region" description="Helical" evidence="23">
    <location>
        <begin position="558"/>
        <end position="580"/>
    </location>
</feature>
<keyword evidence="11 20" id="KW-0915">Sodium</keyword>
<evidence type="ECO:0000256" key="8">
    <source>
        <dbReference type="ARBA" id="ARBA00022775"/>
    </source>
</evidence>
<feature type="transmembrane region" description="Helical" evidence="23">
    <location>
        <begin position="514"/>
        <end position="538"/>
    </location>
</feature>
<keyword evidence="4 22" id="KW-0813">Transport</keyword>
<dbReference type="PROSITE" id="PS50267">
    <property type="entry name" value="NA_NEUROTRAN_SYMP_3"/>
    <property type="match status" value="1"/>
</dbReference>
<keyword evidence="14" id="KW-0325">Glycoprotein</keyword>